<keyword evidence="1" id="KW-1133">Transmembrane helix</keyword>
<dbReference type="EMBL" id="VXPY01000113">
    <property type="protein sequence ID" value="MYD91749.1"/>
    <property type="molecule type" value="Genomic_DNA"/>
</dbReference>
<dbReference type="AlphaFoldDB" id="A0A6B1DVM1"/>
<gene>
    <name evidence="2" type="ORF">F4Y08_15690</name>
</gene>
<protein>
    <recommendedName>
        <fullName evidence="3">DUF4352 domain-containing protein</fullName>
    </recommendedName>
</protein>
<comment type="caution">
    <text evidence="2">The sequence shown here is derived from an EMBL/GenBank/DDBJ whole genome shotgun (WGS) entry which is preliminary data.</text>
</comment>
<evidence type="ECO:0000256" key="1">
    <source>
        <dbReference type="SAM" id="Phobius"/>
    </source>
</evidence>
<evidence type="ECO:0008006" key="3">
    <source>
        <dbReference type="Google" id="ProtNLM"/>
    </source>
</evidence>
<accession>A0A6B1DVM1</accession>
<keyword evidence="1" id="KW-0812">Transmembrane</keyword>
<feature type="transmembrane region" description="Helical" evidence="1">
    <location>
        <begin position="36"/>
        <end position="56"/>
    </location>
</feature>
<proteinExistence type="predicted"/>
<keyword evidence="1" id="KW-0472">Membrane</keyword>
<evidence type="ECO:0000313" key="2">
    <source>
        <dbReference type="EMBL" id="MYD91749.1"/>
    </source>
</evidence>
<reference evidence="2" key="1">
    <citation type="submission" date="2019-09" db="EMBL/GenBank/DDBJ databases">
        <title>Characterisation of the sponge microbiome using genome-centric metagenomics.</title>
        <authorList>
            <person name="Engelberts J.P."/>
            <person name="Robbins S.J."/>
            <person name="De Goeij J.M."/>
            <person name="Aranda M."/>
            <person name="Bell S.C."/>
            <person name="Webster N.S."/>
        </authorList>
    </citation>
    <scope>NUCLEOTIDE SEQUENCE</scope>
    <source>
        <strain evidence="2">SB0662_bin_9</strain>
    </source>
</reference>
<organism evidence="2">
    <name type="scientific">Caldilineaceae bacterium SB0662_bin_9</name>
    <dbReference type="NCBI Taxonomy" id="2605258"/>
    <lineage>
        <taxon>Bacteria</taxon>
        <taxon>Bacillati</taxon>
        <taxon>Chloroflexota</taxon>
        <taxon>Caldilineae</taxon>
        <taxon>Caldilineales</taxon>
        <taxon>Caldilineaceae</taxon>
    </lineage>
</organism>
<sequence length="227" mass="25087">MTGRGRRESIPPSPALVTLQIQSPVFTMEMRPRPRLVRSTWPVLAILLILAVALAGCNRGGDRSELMPVFLEEGTEVGGVLRSDAWEVEIIGLAGKDTLLGDEGEDSGLAQVSQYESSAQPAQRGEWVIVPVRMKNLASEDKLLLVRTLRLRDDQGNEYELGKRNVHLAYIFYTDPETYGEQSNQHVQHVFEIDEERVGPAIFDVPLDATGLVMILEGAEGDLTIGY</sequence>
<name>A0A6B1DVM1_9CHLR</name>